<evidence type="ECO:0000256" key="1">
    <source>
        <dbReference type="SAM" id="Phobius"/>
    </source>
</evidence>
<keyword evidence="3" id="KW-1185">Reference proteome</keyword>
<dbReference type="EMBL" id="JBHTIU010000091">
    <property type="protein sequence ID" value="MFD0871843.1"/>
    <property type="molecule type" value="Genomic_DNA"/>
</dbReference>
<feature type="transmembrane region" description="Helical" evidence="1">
    <location>
        <begin position="52"/>
        <end position="70"/>
    </location>
</feature>
<gene>
    <name evidence="2" type="ORF">ACFQ03_22200</name>
</gene>
<dbReference type="InterPro" id="IPR009526">
    <property type="entry name" value="DUF1146"/>
</dbReference>
<protein>
    <submittedName>
        <fullName evidence="2">DUF1146 family protein</fullName>
    </submittedName>
</protein>
<keyword evidence="1" id="KW-0812">Transmembrane</keyword>
<dbReference type="Pfam" id="PF06612">
    <property type="entry name" value="DUF1146"/>
    <property type="match status" value="1"/>
</dbReference>
<comment type="caution">
    <text evidence="2">The sequence shown here is derived from an EMBL/GenBank/DDBJ whole genome shotgun (WGS) entry which is preliminary data.</text>
</comment>
<dbReference type="Proteomes" id="UP001597120">
    <property type="component" value="Unassembled WGS sequence"/>
</dbReference>
<proteinExistence type="predicted"/>
<name>A0ABW3DF62_9BACL</name>
<feature type="transmembrane region" description="Helical" evidence="1">
    <location>
        <begin position="6"/>
        <end position="31"/>
    </location>
</feature>
<dbReference type="RefSeq" id="WP_144934334.1">
    <property type="nucleotide sequence ID" value="NZ_JBHTIU010000091.1"/>
</dbReference>
<evidence type="ECO:0000313" key="3">
    <source>
        <dbReference type="Proteomes" id="UP001597120"/>
    </source>
</evidence>
<keyword evidence="1" id="KW-1133">Transmembrane helix</keyword>
<accession>A0ABW3DF62</accession>
<keyword evidence="1" id="KW-0472">Membrane</keyword>
<organism evidence="2 3">
    <name type="scientific">Paenibacillus residui</name>
    <dbReference type="NCBI Taxonomy" id="629724"/>
    <lineage>
        <taxon>Bacteria</taxon>
        <taxon>Bacillati</taxon>
        <taxon>Bacillota</taxon>
        <taxon>Bacilli</taxon>
        <taxon>Bacillales</taxon>
        <taxon>Paenibacillaceae</taxon>
        <taxon>Paenibacillus</taxon>
    </lineage>
</organism>
<evidence type="ECO:0000313" key="2">
    <source>
        <dbReference type="EMBL" id="MFD0871843.1"/>
    </source>
</evidence>
<sequence>MGETDSIGFTFAMSGMIYILIVLVCIALSWWGLQQFRFDLFVKNPRSIQSKLLQIFLSLALGYQVARFFIDYFNWSAMLKGLF</sequence>
<reference evidence="3" key="1">
    <citation type="journal article" date="2019" name="Int. J. Syst. Evol. Microbiol.">
        <title>The Global Catalogue of Microorganisms (GCM) 10K type strain sequencing project: providing services to taxonomists for standard genome sequencing and annotation.</title>
        <authorList>
            <consortium name="The Broad Institute Genomics Platform"/>
            <consortium name="The Broad Institute Genome Sequencing Center for Infectious Disease"/>
            <person name="Wu L."/>
            <person name="Ma J."/>
        </authorList>
    </citation>
    <scope>NUCLEOTIDE SEQUENCE [LARGE SCALE GENOMIC DNA]</scope>
    <source>
        <strain evidence="3">CCUG 57263</strain>
    </source>
</reference>
<dbReference type="NCBIfam" id="TIGR02327">
    <property type="entry name" value="int_mem_ywzB"/>
    <property type="match status" value="1"/>
</dbReference>